<dbReference type="AlphaFoldDB" id="A0A4S4C6Y6"/>
<dbReference type="RefSeq" id="WP_136368327.1">
    <property type="nucleotide sequence ID" value="NZ_SSOB01000003.1"/>
</dbReference>
<proteinExistence type="predicted"/>
<dbReference type="InterPro" id="IPR043128">
    <property type="entry name" value="Rev_trsase/Diguanyl_cyclase"/>
</dbReference>
<dbReference type="PROSITE" id="PS50112">
    <property type="entry name" value="PAS"/>
    <property type="match status" value="1"/>
</dbReference>
<feature type="domain" description="PAS" evidence="1">
    <location>
        <begin position="7"/>
        <end position="80"/>
    </location>
</feature>
<feature type="domain" description="GGDEF" evidence="4">
    <location>
        <begin position="165"/>
        <end position="298"/>
    </location>
</feature>
<dbReference type="InterPro" id="IPR000160">
    <property type="entry name" value="GGDEF_dom"/>
</dbReference>
<dbReference type="InterPro" id="IPR035919">
    <property type="entry name" value="EAL_sf"/>
</dbReference>
<gene>
    <name evidence="5" type="ORF">E6C55_03125</name>
</gene>
<organism evidence="5 6">
    <name type="scientific">Cohnella fermenti</name>
    <dbReference type="NCBI Taxonomy" id="2565925"/>
    <lineage>
        <taxon>Bacteria</taxon>
        <taxon>Bacillati</taxon>
        <taxon>Bacillota</taxon>
        <taxon>Bacilli</taxon>
        <taxon>Bacillales</taxon>
        <taxon>Paenibacillaceae</taxon>
        <taxon>Cohnella</taxon>
    </lineage>
</organism>
<dbReference type="FunFam" id="3.20.20.450:FF:000001">
    <property type="entry name" value="Cyclic di-GMP phosphodiesterase yahA"/>
    <property type="match status" value="1"/>
</dbReference>
<evidence type="ECO:0000313" key="5">
    <source>
        <dbReference type="EMBL" id="THF83698.1"/>
    </source>
</evidence>
<dbReference type="SUPFAM" id="SSF55785">
    <property type="entry name" value="PYP-like sensor domain (PAS domain)"/>
    <property type="match status" value="1"/>
</dbReference>
<evidence type="ECO:0000259" key="4">
    <source>
        <dbReference type="PROSITE" id="PS50887"/>
    </source>
</evidence>
<dbReference type="InterPro" id="IPR000700">
    <property type="entry name" value="PAS-assoc_C"/>
</dbReference>
<reference evidence="5 6" key="1">
    <citation type="submission" date="2019-04" db="EMBL/GenBank/DDBJ databases">
        <title>Cohnella sp. nov. isolated from preserved vegetables.</title>
        <authorList>
            <person name="Lin S.-Y."/>
            <person name="Hung M.-H."/>
            <person name="Young C.-C."/>
        </authorList>
    </citation>
    <scope>NUCLEOTIDE SEQUENCE [LARGE SCALE GENOMIC DNA]</scope>
    <source>
        <strain evidence="5 6">CC-MHH1044</strain>
    </source>
</reference>
<dbReference type="Gene3D" id="3.30.70.270">
    <property type="match status" value="1"/>
</dbReference>
<dbReference type="Pfam" id="PF00563">
    <property type="entry name" value="EAL"/>
    <property type="match status" value="1"/>
</dbReference>
<dbReference type="Pfam" id="PF08448">
    <property type="entry name" value="PAS_4"/>
    <property type="match status" value="1"/>
</dbReference>
<dbReference type="NCBIfam" id="TIGR00229">
    <property type="entry name" value="sensory_box"/>
    <property type="match status" value="1"/>
</dbReference>
<dbReference type="SUPFAM" id="SSF55073">
    <property type="entry name" value="Nucleotide cyclase"/>
    <property type="match status" value="1"/>
</dbReference>
<dbReference type="SMART" id="SM00267">
    <property type="entry name" value="GGDEF"/>
    <property type="match status" value="1"/>
</dbReference>
<dbReference type="PROSITE" id="PS50113">
    <property type="entry name" value="PAC"/>
    <property type="match status" value="1"/>
</dbReference>
<dbReference type="Proteomes" id="UP000310636">
    <property type="component" value="Unassembled WGS sequence"/>
</dbReference>
<evidence type="ECO:0000313" key="6">
    <source>
        <dbReference type="Proteomes" id="UP000310636"/>
    </source>
</evidence>
<name>A0A4S4C6Y6_9BACL</name>
<dbReference type="EMBL" id="SSOB01000003">
    <property type="protein sequence ID" value="THF83698.1"/>
    <property type="molecule type" value="Genomic_DNA"/>
</dbReference>
<dbReference type="InterPro" id="IPR035965">
    <property type="entry name" value="PAS-like_dom_sf"/>
</dbReference>
<comment type="caution">
    <text evidence="5">The sequence shown here is derived from an EMBL/GenBank/DDBJ whole genome shotgun (WGS) entry which is preliminary data.</text>
</comment>
<dbReference type="SMART" id="SM00052">
    <property type="entry name" value="EAL"/>
    <property type="match status" value="1"/>
</dbReference>
<dbReference type="PANTHER" id="PTHR44757:SF2">
    <property type="entry name" value="BIOFILM ARCHITECTURE MAINTENANCE PROTEIN MBAA"/>
    <property type="match status" value="1"/>
</dbReference>
<dbReference type="InterPro" id="IPR013656">
    <property type="entry name" value="PAS_4"/>
</dbReference>
<dbReference type="PANTHER" id="PTHR44757">
    <property type="entry name" value="DIGUANYLATE CYCLASE DGCP"/>
    <property type="match status" value="1"/>
</dbReference>
<dbReference type="SMART" id="SM00091">
    <property type="entry name" value="PAS"/>
    <property type="match status" value="1"/>
</dbReference>
<sequence length="564" mass="62979">MNGWSDRTSYRLELLNSIYNSPITIAVLSVEGHLLDLNQDLSEFFGYSRAEMIGEKFSRWLDPSYYDDGVQAMRSALRGECVSQDIRVVHKSGYPVDLNVTLSPMRQGDGIQGVVLVMQDVTQHKRSLKRNHYLAHYDDMTGLPNRRLFLQYLEDKLREANERGGTLAVCYVDVDRFKLVNASFGRDTGDMLLLLIAARLSEFFRGEGDLARMEGDEFAGILPDIRDEEDLANRMAALLAVFDEPFLLGESPIQVSVSIGIMTSDGAGEDAPLLLKKADTALNKAKENGRNDYHLYSEDIDQQAYHRLTLQHELMKALQNGEFLLHYQPQYDLATGRIVGTEALVRWLHPTRGLVPPGEFIPAAEDSGLIVPLGDWVLEEACRQNKEWQDAGAAPIPVSVNLSVRQFSQRNLIGKIGRVLKATGLDPKCLKLEITESVTMDVERATLFLEQLAELGVGISIDDFGTGYSSFHYLRNFPIGSLKIDRSFVRDIEQDPNDAAIVAAIIAMAHNLRLQVIAEGVETLEQVRFLRSHGCDEMQGYYGSPPLPKAGIESLLFEATSFSC</sequence>
<dbReference type="SUPFAM" id="SSF141868">
    <property type="entry name" value="EAL domain-like"/>
    <property type="match status" value="1"/>
</dbReference>
<feature type="domain" description="EAL" evidence="3">
    <location>
        <begin position="307"/>
        <end position="560"/>
    </location>
</feature>
<dbReference type="Gene3D" id="3.20.20.450">
    <property type="entry name" value="EAL domain"/>
    <property type="match status" value="1"/>
</dbReference>
<dbReference type="InterPro" id="IPR001633">
    <property type="entry name" value="EAL_dom"/>
</dbReference>
<dbReference type="PROSITE" id="PS50887">
    <property type="entry name" value="GGDEF"/>
    <property type="match status" value="1"/>
</dbReference>
<dbReference type="InterPro" id="IPR000014">
    <property type="entry name" value="PAS"/>
</dbReference>
<dbReference type="CDD" id="cd00130">
    <property type="entry name" value="PAS"/>
    <property type="match status" value="1"/>
</dbReference>
<accession>A0A4S4C6Y6</accession>
<feature type="domain" description="PAC" evidence="2">
    <location>
        <begin position="82"/>
        <end position="133"/>
    </location>
</feature>
<evidence type="ECO:0000259" key="1">
    <source>
        <dbReference type="PROSITE" id="PS50112"/>
    </source>
</evidence>
<dbReference type="Gene3D" id="3.30.450.20">
    <property type="entry name" value="PAS domain"/>
    <property type="match status" value="1"/>
</dbReference>
<protein>
    <submittedName>
        <fullName evidence="5">EAL domain-containing protein</fullName>
    </submittedName>
</protein>
<dbReference type="PROSITE" id="PS50883">
    <property type="entry name" value="EAL"/>
    <property type="match status" value="1"/>
</dbReference>
<dbReference type="CDD" id="cd01948">
    <property type="entry name" value="EAL"/>
    <property type="match status" value="1"/>
</dbReference>
<keyword evidence="6" id="KW-1185">Reference proteome</keyword>
<dbReference type="Pfam" id="PF00990">
    <property type="entry name" value="GGDEF"/>
    <property type="match status" value="1"/>
</dbReference>
<evidence type="ECO:0000259" key="2">
    <source>
        <dbReference type="PROSITE" id="PS50113"/>
    </source>
</evidence>
<dbReference type="OrthoDB" id="9759607at2"/>
<evidence type="ECO:0000259" key="3">
    <source>
        <dbReference type="PROSITE" id="PS50883"/>
    </source>
</evidence>
<dbReference type="CDD" id="cd01949">
    <property type="entry name" value="GGDEF"/>
    <property type="match status" value="1"/>
</dbReference>
<dbReference type="InterPro" id="IPR029787">
    <property type="entry name" value="Nucleotide_cyclase"/>
</dbReference>
<dbReference type="InterPro" id="IPR052155">
    <property type="entry name" value="Biofilm_reg_signaling"/>
</dbReference>
<dbReference type="NCBIfam" id="TIGR00254">
    <property type="entry name" value="GGDEF"/>
    <property type="match status" value="1"/>
</dbReference>